<dbReference type="EMBL" id="KN831998">
    <property type="protein sequence ID" value="KIO00117.1"/>
    <property type="molecule type" value="Genomic_DNA"/>
</dbReference>
<protein>
    <submittedName>
        <fullName evidence="1">Uncharacterized protein</fullName>
    </submittedName>
</protein>
<evidence type="ECO:0000313" key="2">
    <source>
        <dbReference type="Proteomes" id="UP000054217"/>
    </source>
</evidence>
<dbReference type="InParanoid" id="A0A0C3JRL2"/>
<dbReference type="HOGENOM" id="CLU_1787605_0_0_1"/>
<name>A0A0C3JRL2_PISTI</name>
<organism evidence="1 2">
    <name type="scientific">Pisolithus tinctorius Marx 270</name>
    <dbReference type="NCBI Taxonomy" id="870435"/>
    <lineage>
        <taxon>Eukaryota</taxon>
        <taxon>Fungi</taxon>
        <taxon>Dikarya</taxon>
        <taxon>Basidiomycota</taxon>
        <taxon>Agaricomycotina</taxon>
        <taxon>Agaricomycetes</taxon>
        <taxon>Agaricomycetidae</taxon>
        <taxon>Boletales</taxon>
        <taxon>Sclerodermatineae</taxon>
        <taxon>Pisolithaceae</taxon>
        <taxon>Pisolithus</taxon>
    </lineage>
</organism>
<reference evidence="1 2" key="1">
    <citation type="submission" date="2014-04" db="EMBL/GenBank/DDBJ databases">
        <authorList>
            <consortium name="DOE Joint Genome Institute"/>
            <person name="Kuo A."/>
            <person name="Kohler A."/>
            <person name="Costa M.D."/>
            <person name="Nagy L.G."/>
            <person name="Floudas D."/>
            <person name="Copeland A."/>
            <person name="Barry K.W."/>
            <person name="Cichocki N."/>
            <person name="Veneault-Fourrey C."/>
            <person name="LaButti K."/>
            <person name="Lindquist E.A."/>
            <person name="Lipzen A."/>
            <person name="Lundell T."/>
            <person name="Morin E."/>
            <person name="Murat C."/>
            <person name="Sun H."/>
            <person name="Tunlid A."/>
            <person name="Henrissat B."/>
            <person name="Grigoriev I.V."/>
            <person name="Hibbett D.S."/>
            <person name="Martin F."/>
            <person name="Nordberg H.P."/>
            <person name="Cantor M.N."/>
            <person name="Hua S.X."/>
        </authorList>
    </citation>
    <scope>NUCLEOTIDE SEQUENCE [LARGE SCALE GENOMIC DNA]</scope>
    <source>
        <strain evidence="1 2">Marx 270</strain>
    </source>
</reference>
<dbReference type="AlphaFoldDB" id="A0A0C3JRL2"/>
<accession>A0A0C3JRL2</accession>
<sequence length="145" mass="16499">MLPRRVRPSLFHNKKAFLSLAYLHGVQKKDEPFYAHQALQSLIVHLVTCYHCGANQHKARYLCKLKTRLISQHFEVVFERSSAASLLETLQGKSSGSCKYGPLRHSTVSDSKAIAWLIAVQWHYKAFVLTCGEAKKIAPNLHRLE</sequence>
<evidence type="ECO:0000313" key="1">
    <source>
        <dbReference type="EMBL" id="KIO00117.1"/>
    </source>
</evidence>
<proteinExistence type="predicted"/>
<gene>
    <name evidence="1" type="ORF">M404DRAFT_770127</name>
</gene>
<keyword evidence="2" id="KW-1185">Reference proteome</keyword>
<reference evidence="2" key="2">
    <citation type="submission" date="2015-01" db="EMBL/GenBank/DDBJ databases">
        <title>Evolutionary Origins and Diversification of the Mycorrhizal Mutualists.</title>
        <authorList>
            <consortium name="DOE Joint Genome Institute"/>
            <consortium name="Mycorrhizal Genomics Consortium"/>
            <person name="Kohler A."/>
            <person name="Kuo A."/>
            <person name="Nagy L.G."/>
            <person name="Floudas D."/>
            <person name="Copeland A."/>
            <person name="Barry K.W."/>
            <person name="Cichocki N."/>
            <person name="Veneault-Fourrey C."/>
            <person name="LaButti K."/>
            <person name="Lindquist E.A."/>
            <person name="Lipzen A."/>
            <person name="Lundell T."/>
            <person name="Morin E."/>
            <person name="Murat C."/>
            <person name="Riley R."/>
            <person name="Ohm R."/>
            <person name="Sun H."/>
            <person name="Tunlid A."/>
            <person name="Henrissat B."/>
            <person name="Grigoriev I.V."/>
            <person name="Hibbett D.S."/>
            <person name="Martin F."/>
        </authorList>
    </citation>
    <scope>NUCLEOTIDE SEQUENCE [LARGE SCALE GENOMIC DNA]</scope>
    <source>
        <strain evidence="2">Marx 270</strain>
    </source>
</reference>
<dbReference type="Proteomes" id="UP000054217">
    <property type="component" value="Unassembled WGS sequence"/>
</dbReference>